<dbReference type="Pfam" id="PF17733">
    <property type="entry name" value="KPWE_dom"/>
    <property type="match status" value="1"/>
</dbReference>
<dbReference type="InterPro" id="IPR040554">
    <property type="entry name" value="KPWE_PEX14_dom"/>
</dbReference>
<evidence type="ECO:0000259" key="2">
    <source>
        <dbReference type="Pfam" id="PF17733"/>
    </source>
</evidence>
<feature type="region of interest" description="Disordered" evidence="1">
    <location>
        <begin position="76"/>
        <end position="117"/>
    </location>
</feature>
<evidence type="ECO:0000313" key="5">
    <source>
        <dbReference type="Proteomes" id="UP001213000"/>
    </source>
</evidence>
<evidence type="ECO:0000256" key="1">
    <source>
        <dbReference type="SAM" id="MobiDB-lite"/>
    </source>
</evidence>
<feature type="compositionally biased region" description="Low complexity" evidence="1">
    <location>
        <begin position="85"/>
        <end position="98"/>
    </location>
</feature>
<reference evidence="4" key="1">
    <citation type="submission" date="2022-07" db="EMBL/GenBank/DDBJ databases">
        <title>Genome Sequence of Leucocoprinus birnbaumii.</title>
        <authorList>
            <person name="Buettner E."/>
        </authorList>
    </citation>
    <scope>NUCLEOTIDE SEQUENCE</scope>
    <source>
        <strain evidence="4">VT141</strain>
    </source>
</reference>
<keyword evidence="5" id="KW-1185">Reference proteome</keyword>
<dbReference type="AlphaFoldDB" id="A0AAD5VFW1"/>
<dbReference type="PANTHER" id="PTHR36855">
    <property type="entry name" value="CHROMOSOME 10, WHOLE GENOME SHOTGUN SEQUENCE"/>
    <property type="match status" value="1"/>
</dbReference>
<proteinExistence type="predicted"/>
<comment type="caution">
    <text evidence="4">The sequence shown here is derived from an EMBL/GenBank/DDBJ whole genome shotgun (WGS) entry which is preliminary data.</text>
</comment>
<evidence type="ECO:0000259" key="3">
    <source>
        <dbReference type="Pfam" id="PF25871"/>
    </source>
</evidence>
<evidence type="ECO:0000313" key="4">
    <source>
        <dbReference type="EMBL" id="KAJ3557287.1"/>
    </source>
</evidence>
<feature type="domain" description="PEX14-like helix-turn-helix" evidence="3">
    <location>
        <begin position="15"/>
        <end position="79"/>
    </location>
</feature>
<organism evidence="4 5">
    <name type="scientific">Leucocoprinus birnbaumii</name>
    <dbReference type="NCBI Taxonomy" id="56174"/>
    <lineage>
        <taxon>Eukaryota</taxon>
        <taxon>Fungi</taxon>
        <taxon>Dikarya</taxon>
        <taxon>Basidiomycota</taxon>
        <taxon>Agaricomycotina</taxon>
        <taxon>Agaricomycetes</taxon>
        <taxon>Agaricomycetidae</taxon>
        <taxon>Agaricales</taxon>
        <taxon>Agaricineae</taxon>
        <taxon>Agaricaceae</taxon>
        <taxon>Leucocoprinus</taxon>
    </lineage>
</organism>
<dbReference type="Proteomes" id="UP001213000">
    <property type="component" value="Unassembled WGS sequence"/>
</dbReference>
<dbReference type="InterPro" id="IPR058841">
    <property type="entry name" value="HTH_76"/>
</dbReference>
<dbReference type="EMBL" id="JANIEX010001497">
    <property type="protein sequence ID" value="KAJ3557287.1"/>
    <property type="molecule type" value="Genomic_DNA"/>
</dbReference>
<feature type="region of interest" description="Disordered" evidence="1">
    <location>
        <begin position="130"/>
        <end position="163"/>
    </location>
</feature>
<dbReference type="PANTHER" id="PTHR36855:SF1">
    <property type="entry name" value="PEROXISOME MEMBRANE ANCHOR PROTEIN PEX14P N-TERMINAL DOMAIN-CONTAINING PROTEIN"/>
    <property type="match status" value="1"/>
</dbReference>
<name>A0AAD5VFW1_9AGAR</name>
<dbReference type="Pfam" id="PF25871">
    <property type="entry name" value="HTH_76"/>
    <property type="match status" value="1"/>
</dbReference>
<sequence length="185" mass="20467">MSTAPELQLPTPTPLEQYASYPFDTDEIYQQGLASIIANANTPSSEEKDEILRRTRVFYFNKTMGHSITLDEAREYEQSLRKDTSSQPQSLSTPPQETAAVDSMPSSDGTQTEEEPRVLTFSELKELIETGRLDQIPNNKVIPSGLNEAPPSDSTAQSRKKPWEVASQVLDPNSDALLTGVAHEI</sequence>
<feature type="domain" description="Peroxisomal membrane protein PEX14-like KPWE" evidence="2">
    <location>
        <begin position="116"/>
        <end position="164"/>
    </location>
</feature>
<protein>
    <submittedName>
        <fullName evidence="4">Uncharacterized protein</fullName>
    </submittedName>
</protein>
<accession>A0AAD5VFW1</accession>
<gene>
    <name evidence="4" type="ORF">NP233_g11782</name>
</gene>